<dbReference type="EMBL" id="MU005587">
    <property type="protein sequence ID" value="KAF2682449.1"/>
    <property type="molecule type" value="Genomic_DNA"/>
</dbReference>
<evidence type="ECO:0000313" key="2">
    <source>
        <dbReference type="EMBL" id="KAF2682449.1"/>
    </source>
</evidence>
<feature type="region of interest" description="Disordered" evidence="1">
    <location>
        <begin position="307"/>
        <end position="334"/>
    </location>
</feature>
<feature type="compositionally biased region" description="Basic and acidic residues" evidence="1">
    <location>
        <begin position="429"/>
        <end position="452"/>
    </location>
</feature>
<evidence type="ECO:0008006" key="4">
    <source>
        <dbReference type="Google" id="ProtNLM"/>
    </source>
</evidence>
<feature type="compositionally biased region" description="Low complexity" evidence="1">
    <location>
        <begin position="248"/>
        <end position="270"/>
    </location>
</feature>
<feature type="region of interest" description="Disordered" evidence="1">
    <location>
        <begin position="423"/>
        <end position="452"/>
    </location>
</feature>
<sequence length="557" mass="61059">MSLAAKYKAFLAHPSASALGENASLHYITTLTSIYDAPAIMKHLNVQEKLLKKKDQKLLTGIESANGLSVDVETTIEFLNGGGAYLPGLDDNFVADRIVNFPMVHMVHFDNEQKIVQIRMYWDQGALLKQIDVIGARARNWPIRDGKDQTRLISTSFGTLAQPESALASHPSTAARGPDEVTITERPITSSRRSTNNAMNDPHATLNLFQPRDVNLEEASESRPMAPRMQSAKPPPRDLSELFVGEEAVSPSPANAASSPQKRGVGAKAGAGKNFKANRLFEETEEEVAATPMSSVKTNAKKYQHFEFGDGDDATPKARETSRPSTRSQHASHWDFDDFVTPEKTKTKVLGQNVRHFGWSDDEDEGSPVRRPVVHKARPDADPHFEFADDGTPDAQKKKQSTKGRLGNKGMGLYQDHVLHYADDEEDEASKGDVKRSLNDISTHTKSDNRKKDFGAQWEMNDNSPANNGANGSKLTGNQAKVLKTMDANWGHDPSPQPKGINIAGNGMGGRKGTESSWSIYDESPDKKENTGFKNTGVKTTGNGMGGRKDAGFNWDF</sequence>
<evidence type="ECO:0000256" key="1">
    <source>
        <dbReference type="SAM" id="MobiDB-lite"/>
    </source>
</evidence>
<organism evidence="2 3">
    <name type="scientific">Lentithecium fluviatile CBS 122367</name>
    <dbReference type="NCBI Taxonomy" id="1168545"/>
    <lineage>
        <taxon>Eukaryota</taxon>
        <taxon>Fungi</taxon>
        <taxon>Dikarya</taxon>
        <taxon>Ascomycota</taxon>
        <taxon>Pezizomycotina</taxon>
        <taxon>Dothideomycetes</taxon>
        <taxon>Pleosporomycetidae</taxon>
        <taxon>Pleosporales</taxon>
        <taxon>Massarineae</taxon>
        <taxon>Lentitheciaceae</taxon>
        <taxon>Lentithecium</taxon>
    </lineage>
</organism>
<name>A0A6G1IX41_9PLEO</name>
<feature type="compositionally biased region" description="Polar residues" evidence="1">
    <location>
        <begin position="532"/>
        <end position="542"/>
    </location>
</feature>
<dbReference type="Proteomes" id="UP000799291">
    <property type="component" value="Unassembled WGS sequence"/>
</dbReference>
<accession>A0A6G1IX41</accession>
<evidence type="ECO:0000313" key="3">
    <source>
        <dbReference type="Proteomes" id="UP000799291"/>
    </source>
</evidence>
<protein>
    <recommendedName>
        <fullName evidence="4">NTF2-like protein</fullName>
    </recommendedName>
</protein>
<feature type="compositionally biased region" description="Basic and acidic residues" evidence="1">
    <location>
        <begin position="377"/>
        <end position="387"/>
    </location>
</feature>
<gene>
    <name evidence="2" type="ORF">K458DRAFT_419856</name>
</gene>
<dbReference type="OrthoDB" id="1162399at2759"/>
<reference evidence="2" key="1">
    <citation type="journal article" date="2020" name="Stud. Mycol.">
        <title>101 Dothideomycetes genomes: a test case for predicting lifestyles and emergence of pathogens.</title>
        <authorList>
            <person name="Haridas S."/>
            <person name="Albert R."/>
            <person name="Binder M."/>
            <person name="Bloem J."/>
            <person name="Labutti K."/>
            <person name="Salamov A."/>
            <person name="Andreopoulos B."/>
            <person name="Baker S."/>
            <person name="Barry K."/>
            <person name="Bills G."/>
            <person name="Bluhm B."/>
            <person name="Cannon C."/>
            <person name="Castanera R."/>
            <person name="Culley D."/>
            <person name="Daum C."/>
            <person name="Ezra D."/>
            <person name="Gonzalez J."/>
            <person name="Henrissat B."/>
            <person name="Kuo A."/>
            <person name="Liang C."/>
            <person name="Lipzen A."/>
            <person name="Lutzoni F."/>
            <person name="Magnuson J."/>
            <person name="Mondo S."/>
            <person name="Nolan M."/>
            <person name="Ohm R."/>
            <person name="Pangilinan J."/>
            <person name="Park H.-J."/>
            <person name="Ramirez L."/>
            <person name="Alfaro M."/>
            <person name="Sun H."/>
            <person name="Tritt A."/>
            <person name="Yoshinaga Y."/>
            <person name="Zwiers L.-H."/>
            <person name="Turgeon B."/>
            <person name="Goodwin S."/>
            <person name="Spatafora J."/>
            <person name="Crous P."/>
            <person name="Grigoriev I."/>
        </authorList>
    </citation>
    <scope>NUCLEOTIDE SEQUENCE</scope>
    <source>
        <strain evidence="2">CBS 122367</strain>
    </source>
</reference>
<feature type="region of interest" description="Disordered" evidence="1">
    <location>
        <begin position="358"/>
        <end position="410"/>
    </location>
</feature>
<proteinExistence type="predicted"/>
<feature type="compositionally biased region" description="Polar residues" evidence="1">
    <location>
        <begin position="187"/>
        <end position="199"/>
    </location>
</feature>
<feature type="compositionally biased region" description="Basic and acidic residues" evidence="1">
    <location>
        <begin position="307"/>
        <end position="322"/>
    </location>
</feature>
<feature type="region of interest" description="Disordered" evidence="1">
    <location>
        <begin position="506"/>
        <end position="557"/>
    </location>
</feature>
<dbReference type="AlphaFoldDB" id="A0A6G1IX41"/>
<keyword evidence="3" id="KW-1185">Reference proteome</keyword>
<feature type="region of interest" description="Disordered" evidence="1">
    <location>
        <begin position="163"/>
        <end position="270"/>
    </location>
</feature>